<reference evidence="2 3" key="1">
    <citation type="journal article" date="2015" name="Genome Announc.">
        <title>Expanding the biotechnology potential of lactobacilli through comparative genomics of 213 strains and associated genera.</title>
        <authorList>
            <person name="Sun Z."/>
            <person name="Harris H.M."/>
            <person name="McCann A."/>
            <person name="Guo C."/>
            <person name="Argimon S."/>
            <person name="Zhang W."/>
            <person name="Yang X."/>
            <person name="Jeffery I.B."/>
            <person name="Cooney J.C."/>
            <person name="Kagawa T.F."/>
            <person name="Liu W."/>
            <person name="Song Y."/>
            <person name="Salvetti E."/>
            <person name="Wrobel A."/>
            <person name="Rasinkangas P."/>
            <person name="Parkhill J."/>
            <person name="Rea M.C."/>
            <person name="O'Sullivan O."/>
            <person name="Ritari J."/>
            <person name="Douillard F.P."/>
            <person name="Paul Ross R."/>
            <person name="Yang R."/>
            <person name="Briner A.E."/>
            <person name="Felis G.E."/>
            <person name="de Vos W.M."/>
            <person name="Barrangou R."/>
            <person name="Klaenhammer T.R."/>
            <person name="Caufield P.W."/>
            <person name="Cui Y."/>
            <person name="Zhang H."/>
            <person name="O'Toole P.W."/>
        </authorList>
    </citation>
    <scope>NUCLEOTIDE SEQUENCE [LARGE SCALE GENOMIC DNA]</scope>
    <source>
        <strain evidence="2 3">DSM 14340</strain>
    </source>
</reference>
<gene>
    <name evidence="2" type="ORF">FC69_GL000053</name>
</gene>
<keyword evidence="1" id="KW-0812">Transmembrane</keyword>
<dbReference type="EMBL" id="AZEX01000063">
    <property type="protein sequence ID" value="KRL58850.1"/>
    <property type="molecule type" value="Genomic_DNA"/>
</dbReference>
<feature type="transmembrane region" description="Helical" evidence="1">
    <location>
        <begin position="38"/>
        <end position="60"/>
    </location>
</feature>
<dbReference type="eggNOG" id="ENOG5030ACJ">
    <property type="taxonomic scope" value="Bacteria"/>
</dbReference>
<comment type="caution">
    <text evidence="2">The sequence shown here is derived from an EMBL/GenBank/DDBJ whole genome shotgun (WGS) entry which is preliminary data.</text>
</comment>
<name>A0A0R1RX44_9LACO</name>
<dbReference type="Proteomes" id="UP000051264">
    <property type="component" value="Unassembled WGS sequence"/>
</dbReference>
<organism evidence="2 3">
    <name type="scientific">Latilactobacillus fuchuensis DSM 14340 = JCM 11249</name>
    <dbReference type="NCBI Taxonomy" id="1423747"/>
    <lineage>
        <taxon>Bacteria</taxon>
        <taxon>Bacillati</taxon>
        <taxon>Bacillota</taxon>
        <taxon>Bacilli</taxon>
        <taxon>Lactobacillales</taxon>
        <taxon>Lactobacillaceae</taxon>
        <taxon>Latilactobacillus</taxon>
    </lineage>
</organism>
<dbReference type="STRING" id="1423747.FC69_GL000053"/>
<accession>A0A0R1RX44</accession>
<evidence type="ECO:0000313" key="3">
    <source>
        <dbReference type="Proteomes" id="UP000051264"/>
    </source>
</evidence>
<proteinExistence type="predicted"/>
<protein>
    <submittedName>
        <fullName evidence="2">LaaL</fullName>
    </submittedName>
</protein>
<evidence type="ECO:0000256" key="1">
    <source>
        <dbReference type="SAM" id="Phobius"/>
    </source>
</evidence>
<keyword evidence="1" id="KW-0472">Membrane</keyword>
<evidence type="ECO:0000313" key="2">
    <source>
        <dbReference type="EMBL" id="KRL58850.1"/>
    </source>
</evidence>
<feature type="transmembrane region" description="Helical" evidence="1">
    <location>
        <begin position="66"/>
        <end position="82"/>
    </location>
</feature>
<sequence>MEATMSKFAIFYGLLAIGLLIVWIFAQFQMVYRAKSNRLWQAMMTVAALILCGVTVVVIGDLSDKVTGLGSALILLVLAFWPKGLTKNSVVANVNTIRQFAAISKIELTPVESVVELKFFAGEMQIAKLKFNVAQKTLVAFLQARIPKKRLVINKG</sequence>
<keyword evidence="1" id="KW-1133">Transmembrane helix</keyword>
<dbReference type="AlphaFoldDB" id="A0A0R1RX44"/>
<feature type="transmembrane region" description="Helical" evidence="1">
    <location>
        <begin position="6"/>
        <end position="26"/>
    </location>
</feature>
<dbReference type="PATRIC" id="fig|1423747.3.peg.54"/>